<dbReference type="SFLD" id="SFLDF00274">
    <property type="entry name" value="ribosomal_protein_S12_methylth"/>
    <property type="match status" value="1"/>
</dbReference>
<dbReference type="InterPro" id="IPR038135">
    <property type="entry name" value="Methylthiotransferase_N_sf"/>
</dbReference>
<dbReference type="NCBIfam" id="TIGR00089">
    <property type="entry name" value="MiaB/RimO family radical SAM methylthiotransferase"/>
    <property type="match status" value="1"/>
</dbReference>
<dbReference type="RefSeq" id="WP_144683081.1">
    <property type="nucleotide sequence ID" value="NZ_VLLC01000006.1"/>
</dbReference>
<evidence type="ECO:0000313" key="13">
    <source>
        <dbReference type="EMBL" id="TWI74130.1"/>
    </source>
</evidence>
<dbReference type="SFLD" id="SFLDG01061">
    <property type="entry name" value="methylthiotransferase"/>
    <property type="match status" value="1"/>
</dbReference>
<dbReference type="GO" id="GO:0005829">
    <property type="term" value="C:cytosol"/>
    <property type="evidence" value="ECO:0007669"/>
    <property type="project" value="TreeGrafter"/>
</dbReference>
<dbReference type="Pfam" id="PF00919">
    <property type="entry name" value="UPF0004"/>
    <property type="match status" value="1"/>
</dbReference>
<dbReference type="GO" id="GO:0046872">
    <property type="term" value="F:metal ion binding"/>
    <property type="evidence" value="ECO:0007669"/>
    <property type="project" value="UniProtKB-KW"/>
</dbReference>
<feature type="binding site" evidence="9">
    <location>
        <position position="10"/>
    </location>
    <ligand>
        <name>[4Fe-4S] cluster</name>
        <dbReference type="ChEBI" id="CHEBI:49883"/>
        <label>1</label>
    </ligand>
</feature>
<feature type="binding site" evidence="9">
    <location>
        <position position="165"/>
    </location>
    <ligand>
        <name>[4Fe-4S] cluster</name>
        <dbReference type="ChEBI" id="CHEBI:49883"/>
        <label>2</label>
        <note>4Fe-4S-S-AdoMet</note>
    </ligand>
</feature>
<feature type="binding site" evidence="9">
    <location>
        <position position="158"/>
    </location>
    <ligand>
        <name>[4Fe-4S] cluster</name>
        <dbReference type="ChEBI" id="CHEBI:49883"/>
        <label>2</label>
        <note>4Fe-4S-S-AdoMet</note>
    </ligand>
</feature>
<accession>A0A562S0P6</accession>
<dbReference type="InterPro" id="IPR013848">
    <property type="entry name" value="Methylthiotransferase_N"/>
</dbReference>
<feature type="binding site" evidence="9">
    <location>
        <position position="162"/>
    </location>
    <ligand>
        <name>[4Fe-4S] cluster</name>
        <dbReference type="ChEBI" id="CHEBI:49883"/>
        <label>2</label>
        <note>4Fe-4S-S-AdoMet</note>
    </ligand>
</feature>
<dbReference type="Pfam" id="PF04055">
    <property type="entry name" value="Radical_SAM"/>
    <property type="match status" value="1"/>
</dbReference>
<dbReference type="Gene3D" id="3.80.30.20">
    <property type="entry name" value="tm_1862 like domain"/>
    <property type="match status" value="1"/>
</dbReference>
<dbReference type="OrthoDB" id="9805215at2"/>
<dbReference type="SFLD" id="SFLDS00029">
    <property type="entry name" value="Radical_SAM"/>
    <property type="match status" value="1"/>
</dbReference>
<dbReference type="SMART" id="SM00729">
    <property type="entry name" value="Elp3"/>
    <property type="match status" value="1"/>
</dbReference>
<dbReference type="Pfam" id="PF18693">
    <property type="entry name" value="TRAM_2"/>
    <property type="match status" value="1"/>
</dbReference>
<name>A0A562S0P6_9BACT</name>
<keyword evidence="6 9" id="KW-0479">Metal-binding</keyword>
<dbReference type="Gene3D" id="3.40.50.12160">
    <property type="entry name" value="Methylthiotransferase, N-terminal domain"/>
    <property type="match status" value="1"/>
</dbReference>
<evidence type="ECO:0000259" key="12">
    <source>
        <dbReference type="PROSITE" id="PS51918"/>
    </source>
</evidence>
<dbReference type="AlphaFoldDB" id="A0A562S0P6"/>
<feature type="binding site" evidence="9">
    <location>
        <position position="46"/>
    </location>
    <ligand>
        <name>[4Fe-4S] cluster</name>
        <dbReference type="ChEBI" id="CHEBI:49883"/>
        <label>1</label>
    </ligand>
</feature>
<evidence type="ECO:0000313" key="14">
    <source>
        <dbReference type="Proteomes" id="UP000318307"/>
    </source>
</evidence>
<dbReference type="PANTHER" id="PTHR43837">
    <property type="entry name" value="RIBOSOMAL PROTEIN S12 METHYLTHIOTRANSFERASE RIMO"/>
    <property type="match status" value="1"/>
</dbReference>
<evidence type="ECO:0000256" key="5">
    <source>
        <dbReference type="ARBA" id="ARBA00022691"/>
    </source>
</evidence>
<dbReference type="PROSITE" id="PS01278">
    <property type="entry name" value="MTTASE_RADICAL"/>
    <property type="match status" value="1"/>
</dbReference>
<comment type="caution">
    <text evidence="13">The sequence shown here is derived from an EMBL/GenBank/DDBJ whole genome shotgun (WGS) entry which is preliminary data.</text>
</comment>
<gene>
    <name evidence="9" type="primary">rimO</name>
    <name evidence="13" type="ORF">LZ24_01070</name>
</gene>
<feature type="binding site" evidence="9">
    <location>
        <position position="80"/>
    </location>
    <ligand>
        <name>[4Fe-4S] cluster</name>
        <dbReference type="ChEBI" id="CHEBI:49883"/>
        <label>1</label>
    </ligand>
</feature>
<evidence type="ECO:0000259" key="10">
    <source>
        <dbReference type="PROSITE" id="PS50926"/>
    </source>
</evidence>
<feature type="domain" description="Radical SAM core" evidence="12">
    <location>
        <begin position="144"/>
        <end position="376"/>
    </location>
</feature>
<dbReference type="SFLD" id="SFLDG01082">
    <property type="entry name" value="B12-binding_domain_containing"/>
    <property type="match status" value="1"/>
</dbReference>
<dbReference type="HAMAP" id="MF_01865">
    <property type="entry name" value="MTTase_RimO"/>
    <property type="match status" value="1"/>
</dbReference>
<protein>
    <recommendedName>
        <fullName evidence="9">Ribosomal protein uS12 methylthiotransferase RimO</fullName>
        <shortName evidence="9">uS12 MTTase</shortName>
        <shortName evidence="9">uS12 methylthiotransferase</shortName>
        <ecNumber evidence="9">2.8.4.4</ecNumber>
    </recommendedName>
    <alternativeName>
        <fullName evidence="9">Ribosomal protein uS12 (aspartate-C(3))-methylthiotransferase</fullName>
    </alternativeName>
    <alternativeName>
        <fullName evidence="9">Ribosome maturation factor RimO</fullName>
    </alternativeName>
</protein>
<keyword evidence="7 9" id="KW-0408">Iron</keyword>
<keyword evidence="3 9" id="KW-0963">Cytoplasm</keyword>
<dbReference type="GO" id="GO:0006400">
    <property type="term" value="P:tRNA modification"/>
    <property type="evidence" value="ECO:0007669"/>
    <property type="project" value="InterPro"/>
</dbReference>
<keyword evidence="14" id="KW-1185">Reference proteome</keyword>
<evidence type="ECO:0000256" key="9">
    <source>
        <dbReference type="HAMAP-Rule" id="MF_01865"/>
    </source>
</evidence>
<dbReference type="InterPro" id="IPR012340">
    <property type="entry name" value="NA-bd_OB-fold"/>
</dbReference>
<comment type="subcellular location">
    <subcellularLocation>
        <location evidence="9">Cytoplasm</location>
    </subcellularLocation>
</comment>
<dbReference type="EC" id="2.8.4.4" evidence="9"/>
<dbReference type="InterPro" id="IPR006638">
    <property type="entry name" value="Elp3/MiaA/NifB-like_rSAM"/>
</dbReference>
<dbReference type="GO" id="GO:0035599">
    <property type="term" value="F:aspartic acid methylthiotransferase activity"/>
    <property type="evidence" value="ECO:0007669"/>
    <property type="project" value="TreeGrafter"/>
</dbReference>
<proteinExistence type="inferred from homology"/>
<keyword evidence="4 9" id="KW-0808">Transferase</keyword>
<evidence type="ECO:0000256" key="3">
    <source>
        <dbReference type="ARBA" id="ARBA00022490"/>
    </source>
</evidence>
<keyword evidence="8 9" id="KW-0411">Iron-sulfur</keyword>
<dbReference type="GO" id="GO:0103039">
    <property type="term" value="F:protein methylthiotransferase activity"/>
    <property type="evidence" value="ECO:0007669"/>
    <property type="project" value="UniProtKB-EC"/>
</dbReference>
<dbReference type="Gene3D" id="2.40.50.140">
    <property type="entry name" value="Nucleic acid-binding proteins"/>
    <property type="match status" value="1"/>
</dbReference>
<dbReference type="GO" id="GO:0005840">
    <property type="term" value="C:ribosome"/>
    <property type="evidence" value="ECO:0007669"/>
    <property type="project" value="UniProtKB-KW"/>
</dbReference>
<evidence type="ECO:0000256" key="2">
    <source>
        <dbReference type="ARBA" id="ARBA00022485"/>
    </source>
</evidence>
<dbReference type="NCBIfam" id="TIGR01125">
    <property type="entry name" value="30S ribosomal protein S12 methylthiotransferase RimO"/>
    <property type="match status" value="1"/>
</dbReference>
<dbReference type="PROSITE" id="PS51449">
    <property type="entry name" value="MTTASE_N"/>
    <property type="match status" value="1"/>
</dbReference>
<dbReference type="InterPro" id="IPR023404">
    <property type="entry name" value="rSAM_horseshoe"/>
</dbReference>
<evidence type="ECO:0000256" key="6">
    <source>
        <dbReference type="ARBA" id="ARBA00022723"/>
    </source>
</evidence>
<evidence type="ECO:0000259" key="11">
    <source>
        <dbReference type="PROSITE" id="PS51449"/>
    </source>
</evidence>
<keyword evidence="13" id="KW-0687">Ribonucleoprotein</keyword>
<comment type="function">
    <text evidence="1">Catalyzes the methylthiolation of N6-(dimethylallyl)adenosine (i(6)A), leading to the formation of 2-methylthio-N6-(dimethylallyl)adenosine (ms(2)i(6)A) at position 37 in tRNAs that read codons beginning with uridine.</text>
</comment>
<dbReference type="InterPro" id="IPR005839">
    <property type="entry name" value="Methylthiotransferase"/>
</dbReference>
<comment type="cofactor">
    <cofactor evidence="9">
        <name>[4Fe-4S] cluster</name>
        <dbReference type="ChEBI" id="CHEBI:49883"/>
    </cofactor>
    <text evidence="9">Binds 2 [4Fe-4S] clusters. One cluster is coordinated with 3 cysteines and an exchangeable S-adenosyl-L-methionine.</text>
</comment>
<dbReference type="InterPro" id="IPR007197">
    <property type="entry name" value="rSAM"/>
</dbReference>
<dbReference type="InterPro" id="IPR020612">
    <property type="entry name" value="Methylthiotransferase_CS"/>
</dbReference>
<comment type="function">
    <text evidence="9">Catalyzes the methylthiolation of an aspartic acid residue of ribosomal protein uS12.</text>
</comment>
<evidence type="ECO:0000256" key="7">
    <source>
        <dbReference type="ARBA" id="ARBA00023004"/>
    </source>
</evidence>
<comment type="catalytic activity">
    <reaction evidence="9">
        <text>L-aspartate(89)-[ribosomal protein uS12]-hydrogen + (sulfur carrier)-SH + AH2 + 2 S-adenosyl-L-methionine = 3-methylsulfanyl-L-aspartate(89)-[ribosomal protein uS12]-hydrogen + (sulfur carrier)-H + 5'-deoxyadenosine + L-methionine + A + S-adenosyl-L-homocysteine + 2 H(+)</text>
        <dbReference type="Rhea" id="RHEA:37087"/>
        <dbReference type="Rhea" id="RHEA-COMP:10460"/>
        <dbReference type="Rhea" id="RHEA-COMP:10461"/>
        <dbReference type="Rhea" id="RHEA-COMP:14737"/>
        <dbReference type="Rhea" id="RHEA-COMP:14739"/>
        <dbReference type="ChEBI" id="CHEBI:13193"/>
        <dbReference type="ChEBI" id="CHEBI:15378"/>
        <dbReference type="ChEBI" id="CHEBI:17319"/>
        <dbReference type="ChEBI" id="CHEBI:17499"/>
        <dbReference type="ChEBI" id="CHEBI:29917"/>
        <dbReference type="ChEBI" id="CHEBI:29961"/>
        <dbReference type="ChEBI" id="CHEBI:57844"/>
        <dbReference type="ChEBI" id="CHEBI:57856"/>
        <dbReference type="ChEBI" id="CHEBI:59789"/>
        <dbReference type="ChEBI" id="CHEBI:64428"/>
        <dbReference type="ChEBI" id="CHEBI:73599"/>
        <dbReference type="EC" id="2.8.4.4"/>
    </reaction>
</comment>
<dbReference type="CDD" id="cd01335">
    <property type="entry name" value="Radical_SAM"/>
    <property type="match status" value="1"/>
</dbReference>
<dbReference type="EMBL" id="VLLC01000006">
    <property type="protein sequence ID" value="TWI74130.1"/>
    <property type="molecule type" value="Genomic_DNA"/>
</dbReference>
<dbReference type="PROSITE" id="PS50926">
    <property type="entry name" value="TRAM"/>
    <property type="match status" value="1"/>
</dbReference>
<reference evidence="13 14" key="1">
    <citation type="submission" date="2019-07" db="EMBL/GenBank/DDBJ databases">
        <title>Genome sequencing of 100 strains of the haloalkaliphilic chemolithoautotrophic sulfur-oxidizing bacterium Thioalkalivibrio.</title>
        <authorList>
            <person name="Muyzer G."/>
        </authorList>
    </citation>
    <scope>NUCLEOTIDE SEQUENCE [LARGE SCALE GENOMIC DNA]</scope>
    <source>
        <strain evidence="13 14">ASO4-4</strain>
    </source>
</reference>
<dbReference type="Proteomes" id="UP000318307">
    <property type="component" value="Unassembled WGS sequence"/>
</dbReference>
<evidence type="ECO:0000256" key="8">
    <source>
        <dbReference type="ARBA" id="ARBA00023014"/>
    </source>
</evidence>
<keyword evidence="13" id="KW-0689">Ribosomal protein</keyword>
<feature type="domain" description="MTTase N-terminal" evidence="11">
    <location>
        <begin position="1"/>
        <end position="117"/>
    </location>
</feature>
<keyword evidence="5 9" id="KW-0949">S-adenosyl-L-methionine</keyword>
<organism evidence="13 14">
    <name type="scientific">Desulfobotulus alkaliphilus</name>
    <dbReference type="NCBI Taxonomy" id="622671"/>
    <lineage>
        <taxon>Bacteria</taxon>
        <taxon>Pseudomonadati</taxon>
        <taxon>Thermodesulfobacteriota</taxon>
        <taxon>Desulfobacteria</taxon>
        <taxon>Desulfobacterales</taxon>
        <taxon>Desulfobacteraceae</taxon>
        <taxon>Desulfobotulus</taxon>
    </lineage>
</organism>
<dbReference type="GO" id="GO:0051539">
    <property type="term" value="F:4 iron, 4 sulfur cluster binding"/>
    <property type="evidence" value="ECO:0007669"/>
    <property type="project" value="UniProtKB-UniRule"/>
</dbReference>
<comment type="similarity">
    <text evidence="9">Belongs to the methylthiotransferase family. RimO subfamily.</text>
</comment>
<sequence>MKCYIETLGCARNQVDSEVLAGHLSLAGFPGANHPEDAEIIVINTCGFIQDAIDDSIDTILELAAYRREGPCRYLIVAGCLPERFQEDILESLPEVDFFAGTAAYFSILSFLEKGEAFTRERGNIFCPDPVSAPLQTAEMERHRAQVHTAYLKVAEGCSRHCTYCIIPMLRGVQRSRSLEDIVAEARNLTESGVRELVLVAQETTDWGRDLAGGRTICDLVRAVCDAVGDGVWVRLLYGHPESLSDDLLDLMAEKKNFCSYLDLPVQHASDTVLRRMGRHYTRRDLHSLFSRIREKVEDVVLRTTLITGFPGESEEDFQELLAFVRTMRFDHLGVFTYSDMEDLPSHHLKNHVPPELAAARRDAVMEVQARISWEKNRQRLGKRYPVLIEKLSEGELAEGRTPFQAPEVDGITYVDGSGFQVGDVVLLEITDAFDYDLAGNVVDGWEV</sequence>
<dbReference type="FunFam" id="3.40.50.12160:FF:000003">
    <property type="entry name" value="CDK5 regulatory subunit-associated protein 1"/>
    <property type="match status" value="1"/>
</dbReference>
<dbReference type="FunFam" id="3.80.30.20:FF:000001">
    <property type="entry name" value="tRNA-2-methylthio-N(6)-dimethylallyladenosine synthase 2"/>
    <property type="match status" value="1"/>
</dbReference>
<dbReference type="PROSITE" id="PS51918">
    <property type="entry name" value="RADICAL_SAM"/>
    <property type="match status" value="1"/>
</dbReference>
<keyword evidence="2 9" id="KW-0004">4Fe-4S</keyword>
<dbReference type="SUPFAM" id="SSF102114">
    <property type="entry name" value="Radical SAM enzymes"/>
    <property type="match status" value="1"/>
</dbReference>
<dbReference type="PANTHER" id="PTHR43837:SF1">
    <property type="entry name" value="RIBOSOMAL PROTEIN US12 METHYLTHIOTRANSFERASE RIMO"/>
    <property type="match status" value="1"/>
</dbReference>
<dbReference type="InterPro" id="IPR002792">
    <property type="entry name" value="TRAM_dom"/>
</dbReference>
<evidence type="ECO:0000256" key="1">
    <source>
        <dbReference type="ARBA" id="ARBA00003234"/>
    </source>
</evidence>
<dbReference type="InterPro" id="IPR058240">
    <property type="entry name" value="rSAM_sf"/>
</dbReference>
<feature type="domain" description="TRAM" evidence="10">
    <location>
        <begin position="378"/>
        <end position="444"/>
    </location>
</feature>
<dbReference type="InterPro" id="IPR005840">
    <property type="entry name" value="Ribosomal_uS12_MeSTrfase_RimO"/>
</dbReference>
<evidence type="ECO:0000256" key="4">
    <source>
        <dbReference type="ARBA" id="ARBA00022679"/>
    </source>
</evidence>